<sequence length="109" mass="12584">KNISTLQTQVFICLKTCMEELIGAEILPCKRECVKSGEDSTLKIYKENSKECLVYMCQLEKNVLKGKRLPLEEYFSLIYTRASYNQIKLYNLVCNSTIALAKEGLRDIY</sequence>
<proteinExistence type="predicted"/>
<dbReference type="AlphaFoldDB" id="A0A9P6GVD9"/>
<comment type="caution">
    <text evidence="1">The sequence shown here is derived from an EMBL/GenBank/DDBJ whole genome shotgun (WGS) entry which is preliminary data.</text>
</comment>
<name>A0A9P6GVD9_9MICR</name>
<feature type="non-terminal residue" evidence="1">
    <location>
        <position position="1"/>
    </location>
</feature>
<evidence type="ECO:0000313" key="2">
    <source>
        <dbReference type="Proteomes" id="UP000740883"/>
    </source>
</evidence>
<keyword evidence="2" id="KW-1185">Reference proteome</keyword>
<gene>
    <name evidence="1" type="ORF">NGRA_3484</name>
</gene>
<reference evidence="1 2" key="1">
    <citation type="journal article" date="2020" name="Genome Biol. Evol.">
        <title>Comparative genomics of strictly vertically transmitted, feminizing microsporidia endosymbionts of amphipod crustaceans.</title>
        <authorList>
            <person name="Cormier A."/>
            <person name="Chebbi M.A."/>
            <person name="Giraud I."/>
            <person name="Wattier R."/>
            <person name="Teixeira M."/>
            <person name="Gilbert C."/>
            <person name="Rigaud T."/>
            <person name="Cordaux R."/>
        </authorList>
    </citation>
    <scope>NUCLEOTIDE SEQUENCE [LARGE SCALE GENOMIC DNA]</scope>
    <source>
        <strain evidence="1 2">Ou3-Ou53</strain>
    </source>
</reference>
<dbReference type="Proteomes" id="UP000740883">
    <property type="component" value="Unassembled WGS sequence"/>
</dbReference>
<accession>A0A9P6GVD9</accession>
<evidence type="ECO:0000313" key="1">
    <source>
        <dbReference type="EMBL" id="KAF9748561.1"/>
    </source>
</evidence>
<dbReference type="EMBL" id="SBJO01001236">
    <property type="protein sequence ID" value="KAF9748561.1"/>
    <property type="molecule type" value="Genomic_DNA"/>
</dbReference>
<protein>
    <submittedName>
        <fullName evidence="1">Uncharacterized protein</fullName>
    </submittedName>
</protein>
<organism evidence="1 2">
    <name type="scientific">Nosema granulosis</name>
    <dbReference type="NCBI Taxonomy" id="83296"/>
    <lineage>
        <taxon>Eukaryota</taxon>
        <taxon>Fungi</taxon>
        <taxon>Fungi incertae sedis</taxon>
        <taxon>Microsporidia</taxon>
        <taxon>Nosematidae</taxon>
        <taxon>Nosema</taxon>
    </lineage>
</organism>